<protein>
    <submittedName>
        <fullName evidence="1">Uncharacterized protein</fullName>
    </submittedName>
</protein>
<dbReference type="Pfam" id="PF13259">
    <property type="entry name" value="clamp_Gag1-like"/>
    <property type="match status" value="1"/>
</dbReference>
<dbReference type="AlphaFoldDB" id="A0A383VYC2"/>
<dbReference type="PANTHER" id="PTHR33373:SF34">
    <property type="entry name" value="DUF4050 DOMAIN-CONTAINING PROTEIN"/>
    <property type="match status" value="1"/>
</dbReference>
<evidence type="ECO:0000313" key="2">
    <source>
        <dbReference type="Proteomes" id="UP000256970"/>
    </source>
</evidence>
<dbReference type="PANTHER" id="PTHR33373">
    <property type="entry name" value="OS07G0479600 PROTEIN"/>
    <property type="match status" value="1"/>
</dbReference>
<evidence type="ECO:0000313" key="1">
    <source>
        <dbReference type="EMBL" id="SZX70465.1"/>
    </source>
</evidence>
<accession>A0A383VYC2</accession>
<dbReference type="InterPro" id="IPR025124">
    <property type="entry name" value="Gag1-like_clamp"/>
</dbReference>
<dbReference type="Proteomes" id="UP000256970">
    <property type="component" value="Unassembled WGS sequence"/>
</dbReference>
<dbReference type="EMBL" id="FNXT01000989">
    <property type="protein sequence ID" value="SZX70465.1"/>
    <property type="molecule type" value="Genomic_DNA"/>
</dbReference>
<name>A0A383VYC2_TETOB</name>
<sequence length="103" mass="11463">MGSTARAAGPPPAAALPAVQQAAAAESTEPFVNQGLQTWMERRRQWTKRTADAKQQHTSRKRCYSPAVTPEQVLSFAPLPKPVPLQDVIEVLTEVWEQEDFYT</sequence>
<organism evidence="1 2">
    <name type="scientific">Tetradesmus obliquus</name>
    <name type="common">Green alga</name>
    <name type="synonym">Acutodesmus obliquus</name>
    <dbReference type="NCBI Taxonomy" id="3088"/>
    <lineage>
        <taxon>Eukaryota</taxon>
        <taxon>Viridiplantae</taxon>
        <taxon>Chlorophyta</taxon>
        <taxon>core chlorophytes</taxon>
        <taxon>Chlorophyceae</taxon>
        <taxon>CS clade</taxon>
        <taxon>Sphaeropleales</taxon>
        <taxon>Scenedesmaceae</taxon>
        <taxon>Tetradesmus</taxon>
    </lineage>
</organism>
<keyword evidence="2" id="KW-1185">Reference proteome</keyword>
<proteinExistence type="predicted"/>
<reference evidence="1 2" key="1">
    <citation type="submission" date="2016-10" db="EMBL/GenBank/DDBJ databases">
        <authorList>
            <person name="Cai Z."/>
        </authorList>
    </citation>
    <scope>NUCLEOTIDE SEQUENCE [LARGE SCALE GENOMIC DNA]</scope>
</reference>
<gene>
    <name evidence="1" type="ORF">BQ4739_LOCUS10678</name>
</gene>